<dbReference type="SMART" id="SM00950">
    <property type="entry name" value="Piwi"/>
    <property type="match status" value="1"/>
</dbReference>
<dbReference type="Gene3D" id="3.40.50.2300">
    <property type="match status" value="1"/>
</dbReference>
<dbReference type="Gene3D" id="2.170.260.10">
    <property type="entry name" value="paz domain"/>
    <property type="match status" value="1"/>
</dbReference>
<dbReference type="InterPro" id="IPR032474">
    <property type="entry name" value="Argonaute_N"/>
</dbReference>
<evidence type="ECO:0000313" key="4">
    <source>
        <dbReference type="EMBL" id="TKA40705.1"/>
    </source>
</evidence>
<dbReference type="InterPro" id="IPR045246">
    <property type="entry name" value="Piwi_ago-like"/>
</dbReference>
<dbReference type="PANTHER" id="PTHR22891">
    <property type="entry name" value="EUKARYOTIC TRANSLATION INITIATION FACTOR 2C"/>
    <property type="match status" value="1"/>
</dbReference>
<evidence type="ECO:0000256" key="1">
    <source>
        <dbReference type="SAM" id="MobiDB-lite"/>
    </source>
</evidence>
<protein>
    <recommendedName>
        <fullName evidence="6">Piwi domain-containing protein</fullName>
    </recommendedName>
</protein>
<organism evidence="4 5">
    <name type="scientific">Friedmanniomyces endolithicus</name>
    <dbReference type="NCBI Taxonomy" id="329885"/>
    <lineage>
        <taxon>Eukaryota</taxon>
        <taxon>Fungi</taxon>
        <taxon>Dikarya</taxon>
        <taxon>Ascomycota</taxon>
        <taxon>Pezizomycotina</taxon>
        <taxon>Dothideomycetes</taxon>
        <taxon>Dothideomycetidae</taxon>
        <taxon>Mycosphaerellales</taxon>
        <taxon>Teratosphaeriaceae</taxon>
        <taxon>Friedmanniomyces</taxon>
    </lineage>
</organism>
<dbReference type="Pfam" id="PF02170">
    <property type="entry name" value="PAZ"/>
    <property type="match status" value="1"/>
</dbReference>
<evidence type="ECO:0000259" key="2">
    <source>
        <dbReference type="PROSITE" id="PS50821"/>
    </source>
</evidence>
<reference evidence="4 5" key="1">
    <citation type="submission" date="2017-03" db="EMBL/GenBank/DDBJ databases">
        <title>Genomes of endolithic fungi from Antarctica.</title>
        <authorList>
            <person name="Coleine C."/>
            <person name="Masonjones S."/>
            <person name="Stajich J.E."/>
        </authorList>
    </citation>
    <scope>NUCLEOTIDE SEQUENCE [LARGE SCALE GENOMIC DNA]</scope>
    <source>
        <strain evidence="4 5">CCFEE 5311</strain>
    </source>
</reference>
<sequence>MAIWKHPSHATERTKVSCWKTSQHQAHPTPLVLNRLPPEHMPDSSAAPTVLDMTVHSWLSEAVAEDAAATATHHAAADVAAQAHVEATEMVRVVADERITKAGETATKAAKAVADVVGIKAAVAEVAVDRRRWRPAHRHRARVSPRASICESFHFKLQPPPGSFAHRTRGGQPVPQPDPEITATEDKLVASTRGHMFEIGENSAKVPGRRGYGKLGTSIVLRANYLTLTTAYESNLTEVPWFRYEVDAPNLHKERDAKGKETLGFSRDKKCRLFDQIVAHSKFNGIIWATDNSKIIVTNKALPEVGKVPGWIETIVLPPPVGNSQNPTPNPPPNADQGAVARNTVKFKVTLVGSYAPRQMIEYLKSTTNGATYGGAGDVVQTLNIIMAKPPRSAASVRDVGQNRFFPHEGHPGHPGQVAGGSHPGCEKYELGSGLQAMRGYYASVRPAIGRLILNLNVTSGAFYKPIPLEQLINEFGGLRSYRDMEKAEGFIRMLKVKAVYVKKGQSAAFMVKIKTVLGFERNFAEPKKIVVVTRFSDAKGTKFQYVDRRTPDAPAVATSVKDYFYNIHGITLRRPDLPVLNVGTRADPQYLPSELCIVLPGQPFKRLLNGDQTSEMLKFAARAPNQNAMSIAGTANAPGNGVRLFRLRDTPDPQTTSVEPWGFRTGVDLITVPGRILKAPKVVYGNRKDETPRIGSWNLSQVQFYKPGRLGRWQVIVFNIDEQRGNALTPGDPEPLFNELGRTLGRYGIKMDQRGPTQTVTLEPLTEVNRATNDRAVETVYRNAKKNNVSLLFFVLPRADKWLYARIKYWGDIKAGIHSINSVGSKLQKEKGQPMYLGNLALKWNIKAGGVNHIVPNTFVKPLDNKTMLVGIDVTHPSPGSSGGAPSIACVVASTDEHLTQWPGSVRTQAGKREMVDGLADMVEERLKLWQKKHNGGLPDKIILYRDGVSEGQFDQVLTIEVPCFEAAFKKLYPPKSWPKLAVIIVGKRHHTRFYPTRQQDADTRIDRRTGDTVGSWNPLPGTIVDRHITGRIIREFFLQAHQGLQGTARPAHYTVLRDDISFEADELEQFTHNLCYLFNRATKAVSIVPPAYYADLLCERGRAYLFSTLAENHGSESSVFNASGNEWTSGVHPNLAESTWYI</sequence>
<evidence type="ECO:0000313" key="5">
    <source>
        <dbReference type="Proteomes" id="UP000310066"/>
    </source>
</evidence>
<dbReference type="PROSITE" id="PS50822">
    <property type="entry name" value="PIWI"/>
    <property type="match status" value="1"/>
</dbReference>
<proteinExistence type="predicted"/>
<dbReference type="GO" id="GO:0003723">
    <property type="term" value="F:RNA binding"/>
    <property type="evidence" value="ECO:0007669"/>
    <property type="project" value="InterPro"/>
</dbReference>
<dbReference type="InterPro" id="IPR036397">
    <property type="entry name" value="RNaseH_sf"/>
</dbReference>
<accession>A0A4U0UZI4</accession>
<dbReference type="SUPFAM" id="SSF53098">
    <property type="entry name" value="Ribonuclease H-like"/>
    <property type="match status" value="1"/>
</dbReference>
<dbReference type="InterPro" id="IPR012337">
    <property type="entry name" value="RNaseH-like_sf"/>
</dbReference>
<feature type="domain" description="Piwi" evidence="3">
    <location>
        <begin position="792"/>
        <end position="1099"/>
    </location>
</feature>
<evidence type="ECO:0008006" key="6">
    <source>
        <dbReference type="Google" id="ProtNLM"/>
    </source>
</evidence>
<dbReference type="CDD" id="cd04657">
    <property type="entry name" value="Piwi_ago-like"/>
    <property type="match status" value="1"/>
</dbReference>
<name>A0A4U0UZI4_9PEZI</name>
<evidence type="ECO:0000259" key="3">
    <source>
        <dbReference type="PROSITE" id="PS50822"/>
    </source>
</evidence>
<dbReference type="InterPro" id="IPR014811">
    <property type="entry name" value="ArgoL1"/>
</dbReference>
<dbReference type="InterPro" id="IPR003100">
    <property type="entry name" value="PAZ_dom"/>
</dbReference>
<dbReference type="Gene3D" id="3.30.420.10">
    <property type="entry name" value="Ribonuclease H-like superfamily/Ribonuclease H"/>
    <property type="match status" value="1"/>
</dbReference>
<dbReference type="PROSITE" id="PS50821">
    <property type="entry name" value="PAZ"/>
    <property type="match status" value="1"/>
</dbReference>
<dbReference type="OrthoDB" id="10252740at2759"/>
<dbReference type="SUPFAM" id="SSF101690">
    <property type="entry name" value="PAZ domain"/>
    <property type="match status" value="1"/>
</dbReference>
<dbReference type="InterPro" id="IPR036085">
    <property type="entry name" value="PAZ_dom_sf"/>
</dbReference>
<comment type="caution">
    <text evidence="4">The sequence shown here is derived from an EMBL/GenBank/DDBJ whole genome shotgun (WGS) entry which is preliminary data.</text>
</comment>
<dbReference type="Pfam" id="PF16486">
    <property type="entry name" value="ArgoN"/>
    <property type="match status" value="1"/>
</dbReference>
<dbReference type="STRING" id="329885.A0A4U0UZI4"/>
<dbReference type="EMBL" id="NAJP01000031">
    <property type="protein sequence ID" value="TKA40705.1"/>
    <property type="molecule type" value="Genomic_DNA"/>
</dbReference>
<dbReference type="SMART" id="SM01163">
    <property type="entry name" value="DUF1785"/>
    <property type="match status" value="1"/>
</dbReference>
<dbReference type="InterPro" id="IPR003165">
    <property type="entry name" value="Piwi"/>
</dbReference>
<gene>
    <name evidence="4" type="ORF">B0A54_07974</name>
</gene>
<dbReference type="Proteomes" id="UP000310066">
    <property type="component" value="Unassembled WGS sequence"/>
</dbReference>
<dbReference type="Pfam" id="PF02171">
    <property type="entry name" value="Piwi"/>
    <property type="match status" value="1"/>
</dbReference>
<dbReference type="Pfam" id="PF08699">
    <property type="entry name" value="ArgoL1"/>
    <property type="match status" value="1"/>
</dbReference>
<dbReference type="AlphaFoldDB" id="A0A4U0UZI4"/>
<feature type="region of interest" description="Disordered" evidence="1">
    <location>
        <begin position="1"/>
        <end position="23"/>
    </location>
</feature>
<dbReference type="CDD" id="cd02846">
    <property type="entry name" value="PAZ_argonaute_like"/>
    <property type="match status" value="1"/>
</dbReference>
<feature type="domain" description="PAZ" evidence="2">
    <location>
        <begin position="516"/>
        <end position="601"/>
    </location>
</feature>
<feature type="region of interest" description="Disordered" evidence="1">
    <location>
        <begin position="160"/>
        <end position="180"/>
    </location>
</feature>